<dbReference type="SUPFAM" id="SSF54928">
    <property type="entry name" value="RNA-binding domain, RBD"/>
    <property type="match status" value="1"/>
</dbReference>
<dbReference type="InterPro" id="IPR035538">
    <property type="entry name" value="Cyclophilin_PPIL4"/>
</dbReference>
<dbReference type="InterPro" id="IPR035979">
    <property type="entry name" value="RBD_domain_sf"/>
</dbReference>
<feature type="region of interest" description="Disordered" evidence="9">
    <location>
        <begin position="332"/>
        <end position="376"/>
    </location>
</feature>
<dbReference type="Proteomes" id="UP000886520">
    <property type="component" value="Chromosome 14"/>
</dbReference>
<dbReference type="EC" id="5.2.1.8" evidence="8"/>
<comment type="function">
    <text evidence="8">PPIases accelerate the folding of proteins. It catalyzes the cis-trans isomerization of proline imidic peptide bonds in oligopeptides.</text>
</comment>
<dbReference type="SUPFAM" id="SSF50891">
    <property type="entry name" value="Cyclophilin-like"/>
    <property type="match status" value="1"/>
</dbReference>
<evidence type="ECO:0000256" key="8">
    <source>
        <dbReference type="RuleBase" id="RU365081"/>
    </source>
</evidence>
<evidence type="ECO:0000259" key="10">
    <source>
        <dbReference type="PROSITE" id="PS50072"/>
    </source>
</evidence>
<dbReference type="Gene3D" id="2.40.100.10">
    <property type="entry name" value="Cyclophilin-like"/>
    <property type="match status" value="1"/>
</dbReference>
<dbReference type="InterPro" id="IPR002130">
    <property type="entry name" value="Cyclophilin-type_PPIase_dom"/>
</dbReference>
<dbReference type="CDD" id="cd12235">
    <property type="entry name" value="RRM_PPIL4"/>
    <property type="match status" value="1"/>
</dbReference>
<dbReference type="InterPro" id="IPR000504">
    <property type="entry name" value="RRM_dom"/>
</dbReference>
<evidence type="ECO:0000313" key="14">
    <source>
        <dbReference type="EMBL" id="KAI5070664.1"/>
    </source>
</evidence>
<evidence type="ECO:0000256" key="5">
    <source>
        <dbReference type="ARBA" id="ARBA00023235"/>
    </source>
</evidence>
<comment type="subcellular location">
    <subcellularLocation>
        <location evidence="2 8">Nucleus</location>
    </subcellularLocation>
</comment>
<protein>
    <recommendedName>
        <fullName evidence="8">Peptidyl-prolyl cis-trans isomerase</fullName>
        <shortName evidence="8">PPIase</shortName>
        <ecNumber evidence="8">5.2.1.8</ecNumber>
    </recommendedName>
</protein>
<dbReference type="PANTHER" id="PTHR45843:SF1">
    <property type="entry name" value="PEPTIDYL-PROLYL CIS-TRANS ISOMERASE-LIKE 4"/>
    <property type="match status" value="1"/>
</dbReference>
<dbReference type="GO" id="GO:0003755">
    <property type="term" value="F:peptidyl-prolyl cis-trans isomerase activity"/>
    <property type="evidence" value="ECO:0007669"/>
    <property type="project" value="UniProtKB-UniRule"/>
</dbReference>
<evidence type="ECO:0000256" key="7">
    <source>
        <dbReference type="PROSITE-ProRule" id="PRU00176"/>
    </source>
</evidence>
<dbReference type="AlphaFoldDB" id="A0A9D4UMK3"/>
<dbReference type="GO" id="GO:0005634">
    <property type="term" value="C:nucleus"/>
    <property type="evidence" value="ECO:0007669"/>
    <property type="project" value="UniProtKB-SubCell"/>
</dbReference>
<dbReference type="Pfam" id="PF00076">
    <property type="entry name" value="RRM_1"/>
    <property type="match status" value="1"/>
</dbReference>
<evidence type="ECO:0000256" key="9">
    <source>
        <dbReference type="SAM" id="MobiDB-lite"/>
    </source>
</evidence>
<dbReference type="PROSITE" id="PS50102">
    <property type="entry name" value="RRM"/>
    <property type="match status" value="1"/>
</dbReference>
<comment type="catalytic activity">
    <reaction evidence="1 8">
        <text>[protein]-peptidylproline (omega=180) = [protein]-peptidylproline (omega=0)</text>
        <dbReference type="Rhea" id="RHEA:16237"/>
        <dbReference type="Rhea" id="RHEA-COMP:10747"/>
        <dbReference type="Rhea" id="RHEA-COMP:10748"/>
        <dbReference type="ChEBI" id="CHEBI:83833"/>
        <dbReference type="ChEBI" id="CHEBI:83834"/>
        <dbReference type="EC" id="5.2.1.8"/>
    </reaction>
</comment>
<dbReference type="InterPro" id="IPR029000">
    <property type="entry name" value="Cyclophilin-like_dom_sf"/>
</dbReference>
<evidence type="ECO:0000256" key="2">
    <source>
        <dbReference type="ARBA" id="ARBA00004123"/>
    </source>
</evidence>
<gene>
    <name evidence="12" type="ORF">GOP47_0014995</name>
    <name evidence="13" type="ORF">GOP47_0014999</name>
    <name evidence="14" type="ORF">GOP47_0015007</name>
</gene>
<name>A0A9D4UMK3_ADICA</name>
<feature type="domain" description="RRM" evidence="11">
    <location>
        <begin position="238"/>
        <end position="316"/>
    </location>
</feature>
<dbReference type="FunFam" id="2.40.100.10:FF:000015">
    <property type="entry name" value="Peptidyl-prolyl cis-trans isomerase"/>
    <property type="match status" value="1"/>
</dbReference>
<keyword evidence="6 8" id="KW-0539">Nucleus</keyword>
<keyword evidence="15" id="KW-1185">Reference proteome</keyword>
<evidence type="ECO:0000256" key="3">
    <source>
        <dbReference type="ARBA" id="ARBA00022884"/>
    </source>
</evidence>
<proteinExistence type="inferred from homology"/>
<dbReference type="FunFam" id="3.30.70.330:FF:000455">
    <property type="entry name" value="Peptidyl-prolyl cis-trans isomerase"/>
    <property type="match status" value="1"/>
</dbReference>
<dbReference type="EMBL" id="JABFUD020000014">
    <property type="protein sequence ID" value="KAI5070656.1"/>
    <property type="molecule type" value="Genomic_DNA"/>
</dbReference>
<dbReference type="PANTHER" id="PTHR45843">
    <property type="entry name" value="PEPTIDYL-PROLYL CIS-TRANS ISOMERASE-LIKE 4"/>
    <property type="match status" value="1"/>
</dbReference>
<accession>A0A9D4UMK3</accession>
<dbReference type="PRINTS" id="PR00153">
    <property type="entry name" value="CSAPPISMRASE"/>
</dbReference>
<keyword evidence="3 7" id="KW-0694">RNA-binding</keyword>
<feature type="domain" description="PPIase cyclophilin-type" evidence="10">
    <location>
        <begin position="6"/>
        <end position="161"/>
    </location>
</feature>
<keyword evidence="4 8" id="KW-0697">Rotamase</keyword>
<dbReference type="CDD" id="cd01921">
    <property type="entry name" value="cyclophilin_RRM"/>
    <property type="match status" value="1"/>
</dbReference>
<comment type="caution">
    <text evidence="13">The sequence shown here is derived from an EMBL/GenBank/DDBJ whole genome shotgun (WGS) entry which is preliminary data.</text>
</comment>
<evidence type="ECO:0000313" key="13">
    <source>
        <dbReference type="EMBL" id="KAI5070656.1"/>
    </source>
</evidence>
<dbReference type="EMBL" id="JABFUD020000014">
    <property type="protein sequence ID" value="KAI5070664.1"/>
    <property type="molecule type" value="Genomic_DNA"/>
</dbReference>
<evidence type="ECO:0000313" key="15">
    <source>
        <dbReference type="Proteomes" id="UP000886520"/>
    </source>
</evidence>
<feature type="compositionally biased region" description="Basic and acidic residues" evidence="9">
    <location>
        <begin position="336"/>
        <end position="354"/>
    </location>
</feature>
<dbReference type="SMART" id="SM00360">
    <property type="entry name" value="RRM"/>
    <property type="match status" value="1"/>
</dbReference>
<dbReference type="GO" id="GO:0003723">
    <property type="term" value="F:RNA binding"/>
    <property type="evidence" value="ECO:0007669"/>
    <property type="project" value="UniProtKB-UniRule"/>
</dbReference>
<evidence type="ECO:0000313" key="12">
    <source>
        <dbReference type="EMBL" id="KAI5070652.1"/>
    </source>
</evidence>
<evidence type="ECO:0000256" key="4">
    <source>
        <dbReference type="ARBA" id="ARBA00023110"/>
    </source>
</evidence>
<dbReference type="InterPro" id="IPR012677">
    <property type="entry name" value="Nucleotide-bd_a/b_plait_sf"/>
</dbReference>
<dbReference type="Gene3D" id="3.30.70.330">
    <property type="match status" value="1"/>
</dbReference>
<evidence type="ECO:0000256" key="6">
    <source>
        <dbReference type="ARBA" id="ARBA00023242"/>
    </source>
</evidence>
<evidence type="ECO:0000256" key="1">
    <source>
        <dbReference type="ARBA" id="ARBA00000971"/>
    </source>
</evidence>
<dbReference type="Pfam" id="PF00160">
    <property type="entry name" value="Pro_isomerase"/>
    <property type="match status" value="1"/>
</dbReference>
<sequence length="401" mass="46143">MAVLLNTSLGDMVVVLYTSDCPLASQNFLKLCKIKYYNNCLFHTVHKDFLVQTGDPTATGSGGHSFYKLLRGHQATFFKDEIHPHIMHDTVGVVAMASAGPNLNASQFYITTKPHLDYLDGKYTVFGVVRKGLDVLMKINDAYVDAEHCPYQNIRIKHTYVLEDPFEDPAQIDELMPQSSPIAIDHEVRLEDDWVPMDEKLDCKELDKFLLCKEAHSRAVVLEMIGDIPEAEIKPPENVLFVCKLNPITKDEDLEIIFSKFGKVLSAEIIKDHKSQNSLCYAFIEFETREACEDAYFKMNNAVIDDRRIHVDFSQSVSRLWTQYRRFGMKAMEGGKGGEKGMRHCKSSREERMSEANCHSHATRQSRNGPKQKRHRRRLQDDLYMHHEKQHKCYKGKELQH</sequence>
<organism evidence="13 15">
    <name type="scientific">Adiantum capillus-veneris</name>
    <name type="common">Maidenhair fern</name>
    <dbReference type="NCBI Taxonomy" id="13818"/>
    <lineage>
        <taxon>Eukaryota</taxon>
        <taxon>Viridiplantae</taxon>
        <taxon>Streptophyta</taxon>
        <taxon>Embryophyta</taxon>
        <taxon>Tracheophyta</taxon>
        <taxon>Polypodiopsida</taxon>
        <taxon>Polypodiidae</taxon>
        <taxon>Polypodiales</taxon>
        <taxon>Pteridineae</taxon>
        <taxon>Pteridaceae</taxon>
        <taxon>Vittarioideae</taxon>
        <taxon>Adiantum</taxon>
    </lineage>
</organism>
<comment type="similarity">
    <text evidence="8">Belongs to the cyclophilin-type PPIase family. PPIL4 subfamily.</text>
</comment>
<reference evidence="13" key="1">
    <citation type="submission" date="2021-01" db="EMBL/GenBank/DDBJ databases">
        <title>Adiantum capillus-veneris genome.</title>
        <authorList>
            <person name="Fang Y."/>
            <person name="Liao Q."/>
        </authorList>
    </citation>
    <scope>NUCLEOTIDE SEQUENCE</scope>
    <source>
        <strain evidence="13">H3</strain>
        <tissue evidence="13">Leaf</tissue>
    </source>
</reference>
<dbReference type="PROSITE" id="PS50072">
    <property type="entry name" value="CSA_PPIASE_2"/>
    <property type="match status" value="1"/>
</dbReference>
<dbReference type="OrthoDB" id="2083at2759"/>
<evidence type="ECO:0000259" key="11">
    <source>
        <dbReference type="PROSITE" id="PS50102"/>
    </source>
</evidence>
<dbReference type="InterPro" id="IPR035542">
    <property type="entry name" value="CRIP"/>
</dbReference>
<dbReference type="EMBL" id="JABFUD020000014">
    <property type="protein sequence ID" value="KAI5070652.1"/>
    <property type="molecule type" value="Genomic_DNA"/>
</dbReference>
<keyword evidence="5 8" id="KW-0413">Isomerase</keyword>